<keyword evidence="2" id="KW-1185">Reference proteome</keyword>
<evidence type="ECO:0000313" key="1">
    <source>
        <dbReference type="EMBL" id="KAG1338517.1"/>
    </source>
</evidence>
<protein>
    <submittedName>
        <fullName evidence="1">Uncharacterized protein</fullName>
    </submittedName>
</protein>
<gene>
    <name evidence="1" type="ORF">COCNU_04G008230</name>
</gene>
<evidence type="ECO:0000313" key="2">
    <source>
        <dbReference type="Proteomes" id="UP000797356"/>
    </source>
</evidence>
<organism evidence="1 2">
    <name type="scientific">Cocos nucifera</name>
    <name type="common">Coconut palm</name>
    <dbReference type="NCBI Taxonomy" id="13894"/>
    <lineage>
        <taxon>Eukaryota</taxon>
        <taxon>Viridiplantae</taxon>
        <taxon>Streptophyta</taxon>
        <taxon>Embryophyta</taxon>
        <taxon>Tracheophyta</taxon>
        <taxon>Spermatophyta</taxon>
        <taxon>Magnoliopsida</taxon>
        <taxon>Liliopsida</taxon>
        <taxon>Arecaceae</taxon>
        <taxon>Arecoideae</taxon>
        <taxon>Cocoseae</taxon>
        <taxon>Attaleinae</taxon>
        <taxon>Cocos</taxon>
    </lineage>
</organism>
<proteinExistence type="predicted"/>
<name>A0A8K0I6D4_COCNU</name>
<reference evidence="1" key="1">
    <citation type="journal article" date="2017" name="Gigascience">
        <title>The genome draft of coconut (Cocos nucifera).</title>
        <authorList>
            <person name="Xiao Y."/>
            <person name="Xu P."/>
            <person name="Fan H."/>
            <person name="Baudouin L."/>
            <person name="Xia W."/>
            <person name="Bocs S."/>
            <person name="Xu J."/>
            <person name="Li Q."/>
            <person name="Guo A."/>
            <person name="Zhou L."/>
            <person name="Li J."/>
            <person name="Wu Y."/>
            <person name="Ma Z."/>
            <person name="Armero A."/>
            <person name="Issali A.E."/>
            <person name="Liu N."/>
            <person name="Peng M."/>
            <person name="Yang Y."/>
        </authorList>
    </citation>
    <scope>NUCLEOTIDE SEQUENCE</scope>
    <source>
        <tissue evidence="1">Spear leaf of Hainan Tall coconut</tissue>
    </source>
</reference>
<comment type="caution">
    <text evidence="1">The sequence shown here is derived from an EMBL/GenBank/DDBJ whole genome shotgun (WGS) entry which is preliminary data.</text>
</comment>
<accession>A0A8K0I6D4</accession>
<dbReference type="AlphaFoldDB" id="A0A8K0I6D4"/>
<dbReference type="EMBL" id="CM017875">
    <property type="protein sequence ID" value="KAG1338517.1"/>
    <property type="molecule type" value="Genomic_DNA"/>
</dbReference>
<reference evidence="1" key="2">
    <citation type="submission" date="2019-07" db="EMBL/GenBank/DDBJ databases">
        <authorList>
            <person name="Yang Y."/>
            <person name="Bocs S."/>
            <person name="Baudouin L."/>
        </authorList>
    </citation>
    <scope>NUCLEOTIDE SEQUENCE</scope>
    <source>
        <tissue evidence="1">Spear leaf of Hainan Tall coconut</tissue>
    </source>
</reference>
<dbReference type="Proteomes" id="UP000797356">
    <property type="component" value="Chromosome 4"/>
</dbReference>
<sequence>MLCNVEVPPLKKLVTEQALVVAMRQTLESLRSALKKRSRSSVAAPSPAPMPTLRTSSVKPIEVDDKSEAIAAIPLRTEDELITLLKIVQRSNSRDQGGAHYLIEDSLKLIHDFAMLNEVLSFHELRWEMESDTYAAKARAKAAEEKAINAVDKASQARLKLQQVLDNIGVLEGKVALEMATTDIQRERVIKLEKALVASKAVEKEAEERIEVVKARALVKKLMAIYEAKLRAMKG</sequence>